<dbReference type="Proteomes" id="UP000037035">
    <property type="component" value="Unassembled WGS sequence"/>
</dbReference>
<name>A0A0L6UH71_9BASI</name>
<evidence type="ECO:0000313" key="1">
    <source>
        <dbReference type="EMBL" id="KNZ47622.1"/>
    </source>
</evidence>
<organism evidence="1 2">
    <name type="scientific">Puccinia sorghi</name>
    <dbReference type="NCBI Taxonomy" id="27349"/>
    <lineage>
        <taxon>Eukaryota</taxon>
        <taxon>Fungi</taxon>
        <taxon>Dikarya</taxon>
        <taxon>Basidiomycota</taxon>
        <taxon>Pucciniomycotina</taxon>
        <taxon>Pucciniomycetes</taxon>
        <taxon>Pucciniales</taxon>
        <taxon>Pucciniaceae</taxon>
        <taxon>Puccinia</taxon>
    </lineage>
</organism>
<gene>
    <name evidence="1" type="ORF">VP01_6273g1</name>
</gene>
<dbReference type="EMBL" id="LAVV01011578">
    <property type="protein sequence ID" value="KNZ47622.1"/>
    <property type="molecule type" value="Genomic_DNA"/>
</dbReference>
<sequence length="317" mass="36781">MVDQDERRDDERAKRELELTRETIESQALQIQASNTKCRKQAALIRALYAELIPTVISKLRERPSMSERAYYSEETKRIHVMKVAILPRIRRRLIKMAQALDPTRLREALFPDTAMPVSWVGLAEDISQLVLSVEEPRCPQPPGREAWRPPSFTEDDPPAYFTVEKCHFPQLRDRVHSIETDTLDLFEQYLSSLEAQESQPIDSTNGGSLGKLLRSIDGIIWDLRHPSQVVRAKWQQLAEWIELIELRIVKLLKAKELQQDLEIIEIDFGKPTSSEGFINAEIKQLEDFRTLWKLYRVLAHKISGREPLFLMSELNV</sequence>
<comment type="caution">
    <text evidence="1">The sequence shown here is derived from an EMBL/GenBank/DDBJ whole genome shotgun (WGS) entry which is preliminary data.</text>
</comment>
<protein>
    <submittedName>
        <fullName evidence="1">Uncharacterized protein</fullName>
    </submittedName>
</protein>
<proteinExistence type="predicted"/>
<accession>A0A0L6UH71</accession>
<evidence type="ECO:0000313" key="2">
    <source>
        <dbReference type="Proteomes" id="UP000037035"/>
    </source>
</evidence>
<reference evidence="1 2" key="1">
    <citation type="submission" date="2015-08" db="EMBL/GenBank/DDBJ databases">
        <title>Next Generation Sequencing and Analysis of the Genome of Puccinia sorghi L Schw, the Causal Agent of Maize Common Rust.</title>
        <authorList>
            <person name="Rochi L."/>
            <person name="Burguener G."/>
            <person name="Darino M."/>
            <person name="Turjanski A."/>
            <person name="Kreff E."/>
            <person name="Dieguez M.J."/>
            <person name="Sacco F."/>
        </authorList>
    </citation>
    <scope>NUCLEOTIDE SEQUENCE [LARGE SCALE GENOMIC DNA]</scope>
    <source>
        <strain evidence="1 2">RO10H11247</strain>
    </source>
</reference>
<keyword evidence="2" id="KW-1185">Reference proteome</keyword>
<dbReference type="AlphaFoldDB" id="A0A0L6UH71"/>
<feature type="non-terminal residue" evidence="1">
    <location>
        <position position="317"/>
    </location>
</feature>
<dbReference type="VEuPathDB" id="FungiDB:VP01_6273g1"/>